<evidence type="ECO:0000313" key="2">
    <source>
        <dbReference type="EMBL" id="CAG9820583.1"/>
    </source>
</evidence>
<dbReference type="AlphaFoldDB" id="A0A9N9SHQ6"/>
<dbReference type="EMBL" id="OU896710">
    <property type="protein sequence ID" value="CAG9820583.1"/>
    <property type="molecule type" value="Genomic_DNA"/>
</dbReference>
<dbReference type="Proteomes" id="UP001153737">
    <property type="component" value="Chromosome 4"/>
</dbReference>
<protein>
    <submittedName>
        <fullName evidence="2">Uncharacterized protein</fullName>
    </submittedName>
</protein>
<reference evidence="2" key="2">
    <citation type="submission" date="2022-10" db="EMBL/GenBank/DDBJ databases">
        <authorList>
            <consortium name="ENA_rothamsted_submissions"/>
            <consortium name="culmorum"/>
            <person name="King R."/>
        </authorList>
    </citation>
    <scope>NUCLEOTIDE SEQUENCE</scope>
</reference>
<evidence type="ECO:0000256" key="1">
    <source>
        <dbReference type="ARBA" id="ARBA00006484"/>
    </source>
</evidence>
<dbReference type="Gene3D" id="3.40.50.720">
    <property type="entry name" value="NAD(P)-binding Rossmann-like Domain"/>
    <property type="match status" value="4"/>
</dbReference>
<dbReference type="PANTHER" id="PTHR43943">
    <property type="entry name" value="DEHYDROGENASE/REDUCTASE (SDR FAMILY) MEMBER 4"/>
    <property type="match status" value="1"/>
</dbReference>
<proteinExistence type="inferred from homology"/>
<accession>A0A9N9SHQ6</accession>
<dbReference type="Pfam" id="PF00106">
    <property type="entry name" value="adh_short"/>
    <property type="match status" value="3"/>
</dbReference>
<dbReference type="PANTHER" id="PTHR43943:SF2">
    <property type="entry name" value="DEHYDROGENASE_REDUCTASE 4"/>
    <property type="match status" value="1"/>
</dbReference>
<sequence>MMQRFLNKSVVVTGSTYGIGFAIAERFAMEGAKVVISSRKESHVQEATQKLRNKGYEVKGANPVPCEILDSPESAWDKTFEINVKAPFLLTKEALPLLKKSQAGRIIYMNTGTVYFHLDYLGAYISSKMALLGLMKMSSRQLAKHAAMQRFHNKSVVVTGSTNGIGFAIAERFAKEGAKVVISSRKENHVQEATQKLRNKGYEVKGVVCHVSKADERKNLIEQAQEYGGIDILVMNAGANPVPCEILDSPESAWDKTFEVNVKAPFLLTKEALPLLKKSQAGRIIYMNTGTVYFHLDYLGAYISSKMALLGLMKMSSRQLAKHGITYQKTYTFCVILAAMQRFHNKSVVVTGSTNGIGFAIAERFAKEGAKVVISSRKENHVQEATQKLRNKGYEVKGVVCHVSKADERKNLIEQAQEYGGIDILVMNAGANPVPCEILDSPESAWDKTFEVNVKAPFLLTKEALPLLKKSQAGRIIYMNTGTIYYHLDYLGAYISSKMALLGLMKMSSRQLAKHGITVNSVAPGPVLTAFGEIFRDKEDEVDILCPMKRFGTPEEVANIVAFLASEESSYITGENVVVNGGIPSRL</sequence>
<reference evidence="2" key="1">
    <citation type="submission" date="2022-01" db="EMBL/GenBank/DDBJ databases">
        <authorList>
            <person name="King R."/>
        </authorList>
    </citation>
    <scope>NUCLEOTIDE SEQUENCE</scope>
</reference>
<keyword evidence="3" id="KW-1185">Reference proteome</keyword>
<comment type="similarity">
    <text evidence="1">Belongs to the short-chain dehydrogenases/reductases (SDR) family.</text>
</comment>
<dbReference type="FunFam" id="3.40.50.720:FF:000084">
    <property type="entry name" value="Short-chain dehydrogenase reductase"/>
    <property type="match status" value="2"/>
</dbReference>
<gene>
    <name evidence="2" type="ORF">PHAECO_LOCUS8185</name>
</gene>
<name>A0A9N9SHQ6_PHACE</name>
<dbReference type="SUPFAM" id="SSF51735">
    <property type="entry name" value="NAD(P)-binding Rossmann-fold domains"/>
    <property type="match status" value="3"/>
</dbReference>
<dbReference type="Pfam" id="PF13561">
    <property type="entry name" value="adh_short_C2"/>
    <property type="match status" value="1"/>
</dbReference>
<organism evidence="2 3">
    <name type="scientific">Phaedon cochleariae</name>
    <name type="common">Mustard beetle</name>
    <dbReference type="NCBI Taxonomy" id="80249"/>
    <lineage>
        <taxon>Eukaryota</taxon>
        <taxon>Metazoa</taxon>
        <taxon>Ecdysozoa</taxon>
        <taxon>Arthropoda</taxon>
        <taxon>Hexapoda</taxon>
        <taxon>Insecta</taxon>
        <taxon>Pterygota</taxon>
        <taxon>Neoptera</taxon>
        <taxon>Endopterygota</taxon>
        <taxon>Coleoptera</taxon>
        <taxon>Polyphaga</taxon>
        <taxon>Cucujiformia</taxon>
        <taxon>Chrysomeloidea</taxon>
        <taxon>Chrysomelidae</taxon>
        <taxon>Chrysomelinae</taxon>
        <taxon>Chrysomelini</taxon>
        <taxon>Phaedon</taxon>
    </lineage>
</organism>
<evidence type="ECO:0000313" key="3">
    <source>
        <dbReference type="Proteomes" id="UP001153737"/>
    </source>
</evidence>
<dbReference type="InterPro" id="IPR036291">
    <property type="entry name" value="NAD(P)-bd_dom_sf"/>
</dbReference>
<dbReference type="InterPro" id="IPR002347">
    <property type="entry name" value="SDR_fam"/>
</dbReference>
<dbReference type="PRINTS" id="PR00081">
    <property type="entry name" value="GDHRDH"/>
</dbReference>